<comment type="caution">
    <text evidence="1">The sequence shown here is derived from an EMBL/GenBank/DDBJ whole genome shotgun (WGS) entry which is preliminary data.</text>
</comment>
<dbReference type="PANTHER" id="PTHR47326:SF1">
    <property type="entry name" value="HTH PSQ-TYPE DOMAIN-CONTAINING PROTEIN"/>
    <property type="match status" value="1"/>
</dbReference>
<reference evidence="1 2" key="1">
    <citation type="journal article" date="2019" name="Sci. Rep.">
        <title>Orb-weaving spider Araneus ventricosus genome elucidates the spidroin gene catalogue.</title>
        <authorList>
            <person name="Kono N."/>
            <person name="Nakamura H."/>
            <person name="Ohtoshi R."/>
            <person name="Moran D.A.P."/>
            <person name="Shinohara A."/>
            <person name="Yoshida Y."/>
            <person name="Fujiwara M."/>
            <person name="Mori M."/>
            <person name="Tomita M."/>
            <person name="Arakawa K."/>
        </authorList>
    </citation>
    <scope>NUCLEOTIDE SEQUENCE [LARGE SCALE GENOMIC DNA]</scope>
</reference>
<dbReference type="Proteomes" id="UP000499080">
    <property type="component" value="Unassembled WGS sequence"/>
</dbReference>
<dbReference type="EMBL" id="BGPR01026148">
    <property type="protein sequence ID" value="GBN95645.1"/>
    <property type="molecule type" value="Genomic_DNA"/>
</dbReference>
<evidence type="ECO:0000313" key="1">
    <source>
        <dbReference type="EMBL" id="GBN95645.1"/>
    </source>
</evidence>
<dbReference type="PANTHER" id="PTHR47326">
    <property type="entry name" value="TRANSPOSABLE ELEMENT TC3 TRANSPOSASE-LIKE PROTEIN"/>
    <property type="match status" value="1"/>
</dbReference>
<gene>
    <name evidence="1" type="ORF">AVEN_267416_1</name>
</gene>
<dbReference type="AlphaFoldDB" id="A0A4Y2T971"/>
<dbReference type="InterPro" id="IPR036397">
    <property type="entry name" value="RNaseH_sf"/>
</dbReference>
<accession>A0A4Y2T971</accession>
<proteinExistence type="predicted"/>
<keyword evidence="2" id="KW-1185">Reference proteome</keyword>
<sequence length="155" mass="18106">MTRDEEFTLKMGRLAMKDFHRKKEQMEAVMPFYTAEKTGKFRRSCDLVKVEVHLSEIEVEEVYLQNGSPIANYRILASPRRIGSPDLTPLAFYLWDRLRSSVYNAPPVDLVNFCRRIQEACLNVTSDELDWVYANIVRRMQLCIDAEGAHFEQIL</sequence>
<protein>
    <submittedName>
        <fullName evidence="1">Uncharacterized protein</fullName>
    </submittedName>
</protein>
<dbReference type="OrthoDB" id="90530at2759"/>
<dbReference type="GO" id="GO:0003676">
    <property type="term" value="F:nucleic acid binding"/>
    <property type="evidence" value="ECO:0007669"/>
    <property type="project" value="InterPro"/>
</dbReference>
<evidence type="ECO:0000313" key="2">
    <source>
        <dbReference type="Proteomes" id="UP000499080"/>
    </source>
</evidence>
<name>A0A4Y2T971_ARAVE</name>
<dbReference type="Gene3D" id="3.30.420.10">
    <property type="entry name" value="Ribonuclease H-like superfamily/Ribonuclease H"/>
    <property type="match status" value="1"/>
</dbReference>
<organism evidence="1 2">
    <name type="scientific">Araneus ventricosus</name>
    <name type="common">Orbweaver spider</name>
    <name type="synonym">Epeira ventricosa</name>
    <dbReference type="NCBI Taxonomy" id="182803"/>
    <lineage>
        <taxon>Eukaryota</taxon>
        <taxon>Metazoa</taxon>
        <taxon>Ecdysozoa</taxon>
        <taxon>Arthropoda</taxon>
        <taxon>Chelicerata</taxon>
        <taxon>Arachnida</taxon>
        <taxon>Araneae</taxon>
        <taxon>Araneomorphae</taxon>
        <taxon>Entelegynae</taxon>
        <taxon>Araneoidea</taxon>
        <taxon>Araneidae</taxon>
        <taxon>Araneus</taxon>
    </lineage>
</organism>